<feature type="coiled-coil region" evidence="1">
    <location>
        <begin position="338"/>
        <end position="438"/>
    </location>
</feature>
<keyword evidence="1" id="KW-0175">Coiled coil</keyword>
<feature type="compositionally biased region" description="Low complexity" evidence="2">
    <location>
        <begin position="250"/>
        <end position="261"/>
    </location>
</feature>
<dbReference type="Proteomes" id="UP001633002">
    <property type="component" value="Unassembled WGS sequence"/>
</dbReference>
<evidence type="ECO:0000313" key="3">
    <source>
        <dbReference type="EMBL" id="KAL3683574.1"/>
    </source>
</evidence>
<evidence type="ECO:0000256" key="2">
    <source>
        <dbReference type="SAM" id="MobiDB-lite"/>
    </source>
</evidence>
<keyword evidence="4" id="KW-1185">Reference proteome</keyword>
<comment type="caution">
    <text evidence="3">The sequence shown here is derived from an EMBL/GenBank/DDBJ whole genome shotgun (WGS) entry which is preliminary data.</text>
</comment>
<sequence length="554" mass="61710">MPNGFVGKRLPAIWLMEDELSSSFASARTGFLTKIAMFVPYSFKDMIAVDLVEFSAMESLKMLNYVTEVQRLCVPEDIFWYAFWNTDAEGDRLLIKGTSGATCVVGWHEVAVAFGANHEDVEEFRAIKSNNKNFSEYMPSEYVLETVETNVARKLVNGRPYEEISYYKEAAPYGPTYFLMSVIAELFWCNGRSTRYTTPMVYPYLRSLHSHQTNWAKVILHCLKTEIQFLQKRARTPDNTKDGNDDDANTTPPRTVRTRVTSKTPPVIQVAPGDAGTSSIPKPIDGNSNELREFGHKIGLLLGDIVSKQLEGSLGHLLADANAGRLLPKQDADLAKKLKEAESSRTDLNDQVVALKAEVQRCKGQAASEAVLSSSKKELELARKEVASAKATIAQLEVDLRKARQEVTIRANEEAKLKAQLKALAEDLEEAKVNLLAHGCVFPLKATGSLFVFLKHKLHPILFLHVNSANQETKLQQEVSAMQKQLQGQTSTADRYIRAFQSADLDNQVVSLQGQVDSHKFTAERAEKAQVALHLELNQVKTDLRMLQISGSSS</sequence>
<evidence type="ECO:0000313" key="4">
    <source>
        <dbReference type="Proteomes" id="UP001633002"/>
    </source>
</evidence>
<accession>A0ABD3H0C1</accession>
<proteinExistence type="predicted"/>
<name>A0ABD3H0C1_9MARC</name>
<gene>
    <name evidence="3" type="ORF">R1sor_001596</name>
</gene>
<organism evidence="3 4">
    <name type="scientific">Riccia sorocarpa</name>
    <dbReference type="NCBI Taxonomy" id="122646"/>
    <lineage>
        <taxon>Eukaryota</taxon>
        <taxon>Viridiplantae</taxon>
        <taxon>Streptophyta</taxon>
        <taxon>Embryophyta</taxon>
        <taxon>Marchantiophyta</taxon>
        <taxon>Marchantiopsida</taxon>
        <taxon>Marchantiidae</taxon>
        <taxon>Marchantiales</taxon>
        <taxon>Ricciaceae</taxon>
        <taxon>Riccia</taxon>
    </lineage>
</organism>
<dbReference type="AlphaFoldDB" id="A0ABD3H0C1"/>
<dbReference type="EMBL" id="JBJQOH010000006">
    <property type="protein sequence ID" value="KAL3683574.1"/>
    <property type="molecule type" value="Genomic_DNA"/>
</dbReference>
<protein>
    <submittedName>
        <fullName evidence="3">Uncharacterized protein</fullName>
    </submittedName>
</protein>
<reference evidence="3 4" key="1">
    <citation type="submission" date="2024-09" db="EMBL/GenBank/DDBJ databases">
        <title>Chromosome-scale assembly of Riccia sorocarpa.</title>
        <authorList>
            <person name="Paukszto L."/>
        </authorList>
    </citation>
    <scope>NUCLEOTIDE SEQUENCE [LARGE SCALE GENOMIC DNA]</scope>
    <source>
        <strain evidence="3">LP-2024</strain>
        <tissue evidence="3">Aerial parts of the thallus</tissue>
    </source>
</reference>
<feature type="region of interest" description="Disordered" evidence="2">
    <location>
        <begin position="234"/>
        <end position="261"/>
    </location>
</feature>
<feature type="region of interest" description="Disordered" evidence="2">
    <location>
        <begin position="266"/>
        <end position="285"/>
    </location>
</feature>
<evidence type="ECO:0000256" key="1">
    <source>
        <dbReference type="SAM" id="Coils"/>
    </source>
</evidence>